<dbReference type="AlphaFoldDB" id="C6HPF7"/>
<sequence>MSFFCPVPAFQEDASHGLRSVAALAFIGVSLTDVMKIRTEADLACTAYDHVPRERSVPREGNVSRRAVQTVRKKDCNNNWLAPKEQTYFRKSTAPAFSPQQ</sequence>
<name>C6HPF7_AJECH</name>
<reference evidence="2" key="1">
    <citation type="submission" date="2009-05" db="EMBL/GenBank/DDBJ databases">
        <title>The genome sequence of Ajellomyces capsulatus strain H143.</title>
        <authorList>
            <person name="Champion M."/>
            <person name="Cuomo C.A."/>
            <person name="Ma L.-J."/>
            <person name="Henn M.R."/>
            <person name="Sil A."/>
            <person name="Goldman B."/>
            <person name="Young S.K."/>
            <person name="Kodira C.D."/>
            <person name="Zeng Q."/>
            <person name="Koehrsen M."/>
            <person name="Alvarado L."/>
            <person name="Berlin A.M."/>
            <person name="Borenstein D."/>
            <person name="Chen Z."/>
            <person name="Engels R."/>
            <person name="Freedman E."/>
            <person name="Gellesch M."/>
            <person name="Goldberg J."/>
            <person name="Griggs A."/>
            <person name="Gujja S."/>
            <person name="Heiman D.I."/>
            <person name="Hepburn T.A."/>
            <person name="Howarth C."/>
            <person name="Jen D."/>
            <person name="Larson L."/>
            <person name="Lewis B."/>
            <person name="Mehta T."/>
            <person name="Park D."/>
            <person name="Pearson M."/>
            <person name="Roberts A."/>
            <person name="Saif S."/>
            <person name="Shea T.D."/>
            <person name="Shenoy N."/>
            <person name="Sisk P."/>
            <person name="Stolte C."/>
            <person name="Sykes S."/>
            <person name="Walk T."/>
            <person name="White J."/>
            <person name="Yandava C."/>
            <person name="Klein B."/>
            <person name="McEwen J.G."/>
            <person name="Puccia R."/>
            <person name="Goldman G.H."/>
            <person name="Felipe M.S."/>
            <person name="Nino-Vega G."/>
            <person name="San-Blas G."/>
            <person name="Taylor J.W."/>
            <person name="Mendoza L."/>
            <person name="Galagan J.E."/>
            <person name="Nusbaum C."/>
            <person name="Birren B.W."/>
        </authorList>
    </citation>
    <scope>NUCLEOTIDE SEQUENCE [LARGE SCALE GENOMIC DNA]</scope>
    <source>
        <strain evidence="2">H143</strain>
    </source>
</reference>
<protein>
    <submittedName>
        <fullName evidence="1">Uncharacterized protein</fullName>
    </submittedName>
</protein>
<dbReference type="VEuPathDB" id="FungiDB:HCDG_08088"/>
<gene>
    <name evidence="1" type="ORF">HCDG_08088</name>
</gene>
<proteinExistence type="predicted"/>
<dbReference type="Proteomes" id="UP000002624">
    <property type="component" value="Unassembled WGS sequence"/>
</dbReference>
<dbReference type="HOGENOM" id="CLU_2170376_0_0_1"/>
<evidence type="ECO:0000313" key="2">
    <source>
        <dbReference type="Proteomes" id="UP000002624"/>
    </source>
</evidence>
<dbReference type="OMA" id="DLACTAY"/>
<organism evidence="1 2">
    <name type="scientific">Ajellomyces capsulatus (strain H143)</name>
    <name type="common">Darling's disease fungus</name>
    <name type="synonym">Histoplasma capsulatum</name>
    <dbReference type="NCBI Taxonomy" id="544712"/>
    <lineage>
        <taxon>Eukaryota</taxon>
        <taxon>Fungi</taxon>
        <taxon>Dikarya</taxon>
        <taxon>Ascomycota</taxon>
        <taxon>Pezizomycotina</taxon>
        <taxon>Eurotiomycetes</taxon>
        <taxon>Eurotiomycetidae</taxon>
        <taxon>Onygenales</taxon>
        <taxon>Ajellomycetaceae</taxon>
        <taxon>Histoplasma</taxon>
    </lineage>
</organism>
<accession>C6HPF7</accession>
<dbReference type="EMBL" id="GG692433">
    <property type="protein sequence ID" value="EER37829.1"/>
    <property type="molecule type" value="Genomic_DNA"/>
</dbReference>
<evidence type="ECO:0000313" key="1">
    <source>
        <dbReference type="EMBL" id="EER37829.1"/>
    </source>
</evidence>